<reference evidence="1" key="1">
    <citation type="submission" date="2023-06" db="EMBL/GenBank/DDBJ databases">
        <title>WGS-Sequencing of Streptomyces ficellus isolate 21 collected from sand in Gara Djebilet Iron Mine in Algeria.</title>
        <authorList>
            <person name="Zegers G.P."/>
            <person name="Gomez A."/>
            <person name="Gueddou A."/>
            <person name="Zahara A.F."/>
            <person name="Worth M."/>
            <person name="Sevigny J.L."/>
            <person name="Tisa L."/>
        </authorList>
    </citation>
    <scope>NUCLEOTIDE SEQUENCE</scope>
    <source>
        <strain evidence="1">AS11</strain>
    </source>
</reference>
<sequence>MTEFQVKADPAFADATYTWTGKTAEFAPGAVATTQIPTASALPDGSHLRMRARTSDGTDTSAWSGWKTFRGDASAVLPADLLTQVQAGATDTASPLITGIVTSPNGGMIEAQFRLGNAEGHQTLARQLVPNGERADFRIPADRLTSGGPFHWSMRAC</sequence>
<comment type="caution">
    <text evidence="1">The sequence shown here is derived from an EMBL/GenBank/DDBJ whole genome shotgun (WGS) entry which is preliminary data.</text>
</comment>
<evidence type="ECO:0000313" key="1">
    <source>
        <dbReference type="EMBL" id="MDN3293383.1"/>
    </source>
</evidence>
<keyword evidence="2" id="KW-1185">Reference proteome</keyword>
<dbReference type="EMBL" id="JAUEPL010000004">
    <property type="protein sequence ID" value="MDN3293383.1"/>
    <property type="molecule type" value="Genomic_DNA"/>
</dbReference>
<protein>
    <submittedName>
        <fullName evidence="1">Uncharacterized protein</fullName>
    </submittedName>
</protein>
<organism evidence="1 2">
    <name type="scientific">Streptomyces ficellus</name>
    <dbReference type="NCBI Taxonomy" id="1977088"/>
    <lineage>
        <taxon>Bacteria</taxon>
        <taxon>Bacillati</taxon>
        <taxon>Actinomycetota</taxon>
        <taxon>Actinomycetes</taxon>
        <taxon>Kitasatosporales</taxon>
        <taxon>Streptomycetaceae</taxon>
        <taxon>Streptomyces</taxon>
    </lineage>
</organism>
<dbReference type="RefSeq" id="WP_290110240.1">
    <property type="nucleotide sequence ID" value="NZ_JAUEPL010000004.1"/>
</dbReference>
<name>A0ABT7Z1N4_9ACTN</name>
<proteinExistence type="predicted"/>
<accession>A0ABT7Z1N4</accession>
<gene>
    <name evidence="1" type="ORF">QWM81_04855</name>
</gene>
<evidence type="ECO:0000313" key="2">
    <source>
        <dbReference type="Proteomes" id="UP001174050"/>
    </source>
</evidence>
<dbReference type="Proteomes" id="UP001174050">
    <property type="component" value="Unassembled WGS sequence"/>
</dbReference>